<dbReference type="Proteomes" id="UP001208570">
    <property type="component" value="Unassembled WGS sequence"/>
</dbReference>
<dbReference type="InterPro" id="IPR027417">
    <property type="entry name" value="P-loop_NTPase"/>
</dbReference>
<protein>
    <recommendedName>
        <fullName evidence="3">NWD1/2-like winged helix-turn-helix domain-containing protein</fullName>
    </recommendedName>
</protein>
<evidence type="ECO:0000259" key="3">
    <source>
        <dbReference type="Pfam" id="PF25469"/>
    </source>
</evidence>
<evidence type="ECO:0000313" key="5">
    <source>
        <dbReference type="Proteomes" id="UP001208570"/>
    </source>
</evidence>
<dbReference type="InterPro" id="IPR011047">
    <property type="entry name" value="Quinoprotein_ADH-like_sf"/>
</dbReference>
<dbReference type="Gene3D" id="3.40.50.300">
    <property type="entry name" value="P-loop containing nucleotide triphosphate hydrolases"/>
    <property type="match status" value="1"/>
</dbReference>
<name>A0AAD9KFM9_9ANNE</name>
<dbReference type="SUPFAM" id="SSF52540">
    <property type="entry name" value="P-loop containing nucleoside triphosphate hydrolases"/>
    <property type="match status" value="1"/>
</dbReference>
<proteinExistence type="predicted"/>
<keyword evidence="1" id="KW-0853">WD repeat</keyword>
<comment type="caution">
    <text evidence="4">The sequence shown here is derived from an EMBL/GenBank/DDBJ whole genome shotgun (WGS) entry which is preliminary data.</text>
</comment>
<evidence type="ECO:0000256" key="2">
    <source>
        <dbReference type="ARBA" id="ARBA00022737"/>
    </source>
</evidence>
<evidence type="ECO:0000256" key="1">
    <source>
        <dbReference type="ARBA" id="ARBA00022574"/>
    </source>
</evidence>
<feature type="domain" description="NWD1/2-like winged helix-turn-helix" evidence="3">
    <location>
        <begin position="701"/>
        <end position="809"/>
    </location>
</feature>
<reference evidence="4" key="1">
    <citation type="journal article" date="2023" name="Mol. Biol. Evol.">
        <title>Third-Generation Sequencing Reveals the Adaptive Role of the Epigenome in Three Deep-Sea Polychaetes.</title>
        <authorList>
            <person name="Perez M."/>
            <person name="Aroh O."/>
            <person name="Sun Y."/>
            <person name="Lan Y."/>
            <person name="Juniper S.K."/>
            <person name="Young C.R."/>
            <person name="Angers B."/>
            <person name="Qian P.Y."/>
        </authorList>
    </citation>
    <scope>NUCLEOTIDE SEQUENCE</scope>
    <source>
        <strain evidence="4">P08H-3</strain>
    </source>
</reference>
<gene>
    <name evidence="4" type="ORF">LSH36_3g00045</name>
</gene>
<organism evidence="4 5">
    <name type="scientific">Paralvinella palmiformis</name>
    <dbReference type="NCBI Taxonomy" id="53620"/>
    <lineage>
        <taxon>Eukaryota</taxon>
        <taxon>Metazoa</taxon>
        <taxon>Spiralia</taxon>
        <taxon>Lophotrochozoa</taxon>
        <taxon>Annelida</taxon>
        <taxon>Polychaeta</taxon>
        <taxon>Sedentaria</taxon>
        <taxon>Canalipalpata</taxon>
        <taxon>Terebellida</taxon>
        <taxon>Terebelliformia</taxon>
        <taxon>Alvinellidae</taxon>
        <taxon>Paralvinella</taxon>
    </lineage>
</organism>
<dbReference type="SUPFAM" id="SSF50998">
    <property type="entry name" value="Quinoprotein alcohol dehydrogenase-like"/>
    <property type="match status" value="1"/>
</dbReference>
<dbReference type="EMBL" id="JAODUP010000003">
    <property type="protein sequence ID" value="KAK2170267.1"/>
    <property type="molecule type" value="Genomic_DNA"/>
</dbReference>
<dbReference type="InterPro" id="IPR052752">
    <property type="entry name" value="NACHT-WD_repeat"/>
</dbReference>
<accession>A0AAD9KFM9</accession>
<keyword evidence="2" id="KW-0677">Repeat</keyword>
<dbReference type="SUPFAM" id="SSF50978">
    <property type="entry name" value="WD40 repeat-like"/>
    <property type="match status" value="1"/>
</dbReference>
<dbReference type="PANTHER" id="PTHR19871:SF14">
    <property type="entry name" value="DUF4062 DOMAIN-CONTAINING PROTEIN"/>
    <property type="match status" value="1"/>
</dbReference>
<dbReference type="Gene3D" id="2.130.10.10">
    <property type="entry name" value="YVTN repeat-like/Quinoprotein amine dehydrogenase"/>
    <property type="match status" value="2"/>
</dbReference>
<dbReference type="InterPro" id="IPR015943">
    <property type="entry name" value="WD40/YVTN_repeat-like_dom_sf"/>
</dbReference>
<dbReference type="InterPro" id="IPR057588">
    <property type="entry name" value="NWD1/2-like_WH"/>
</dbReference>
<dbReference type="Pfam" id="PF25469">
    <property type="entry name" value="WHD_NWD1"/>
    <property type="match status" value="1"/>
</dbReference>
<evidence type="ECO:0000313" key="4">
    <source>
        <dbReference type="EMBL" id="KAK2170267.1"/>
    </source>
</evidence>
<keyword evidence="5" id="KW-1185">Reference proteome</keyword>
<dbReference type="PANTHER" id="PTHR19871">
    <property type="entry name" value="BETA TRANSDUCIN-RELATED PROTEIN"/>
    <property type="match status" value="1"/>
</dbReference>
<sequence>MSRRGRGVRIVADRAFVDEHTDEIDFYDAVSTEEEEEVEKRLRYLHLPPSTKAEVDQLLRGHVDSLQLPRLPPRTVRLFVSSTNTDYYLNLYLADVGPMCDAVCSVIQRGYSARMPIAPSGYLYLSPFLTVDFVHEKEALMKETFPELRAYCRQSYGIDLQIIDPHWGQEEQSYSYHDDLDLFSTELCRSTSSYHGPHQLVLLGDKLGVSEIPSRIPVPLYNVVVSYVEVLHKDVCILKKWYREDTNALPDGEYVLEPIHEVLGEKWEEREWLEEQQIIRNLFTEGAKLALSDGQINTEEVQQICGGSVLAQEIQNGLTSFETKMLAICRQFRDMSKNSGSSSAPLYTDLIVSSNCTDPESAHQRHILKQQLKDYLDDDGLLMETNINWSESSGMNLSEYAHADHVTKVCRFVYKKAKQVIDESVSEYSTFLGDHLYQENVKHWTQAAELTTCLFGRDDVLSKIEEYILSKTSVPLVISGSCGQGKSTVLAAAVQSVLPWLEKDGHILNVSVIARFCGLTERSSDIRSLTEDICQQISYCTGSTMHRLPKEYRNQTTYLRDILQSGNFRGLLILFIDGLDQLGPSDVAARLDWLPFIIPNNVKVILSASTDNNSKLLLNLTHRYPQEDAVYNLDTFHIEEATSLLIDRLKHKDRRLTGTQLAGIMNVLRQVRSPLDVEAISTLACQMASYDTVNIPLTAQACLEQVLKEAEKKYHPVFVAHALTYLTLADGLSEAELCDILSLDDEVLQYLAIIDSQIHRFPVIHWMRLFGDVKYFFSVIQRDSVDIICWRHSVFKAVAEQRYCRQSSKMCYLYTILADYYSGRGSYVANPTVPRCPSAHRTKVRQLPVQPNVYKEQPEHNNRINTTIGIYNKRRQSQLPKCLLKSNQKTELNNDVLFNFQWIRAKLKSQSVYAVLRDYEDLDACWEAKLVYKSLQLSEVALKEDPDQLSTQLLSRLLQFYHKHKNIQKLLIEADLHGSRLCSYVPNWQCYHSPGAVLEYCHHIDLNEYNSQSGTSSVKLHTVSLERADGFYLLCKKAPSAKLYTWDIRNGFETRAYTTNKGKAIYPSPCGEFINCFTGHGTLQVYNAHSSHMTYEVSFGKYGMHPSHVALSPRYTAFVLPGVPGPYIVDITAGVELRRLTYQCEALVFSSDARLLATHSCSTVVIIEMPLMVKKCSVDIQAVPSKLLFTEDHSKIYAFTGQREVKVIDVNYTYKQCSVDELLCSNVDISDIALSHRNKKLLATALYSLVLIDLESPNNKIHIKDMPDGLFEECTKPFTWSGFSADDGYIIAARGKYVCVWDSSGRPVRLLSYASSTVSAMFISKYENKILTVHENKAIQMWNLDNLREEADFNNRTYTENIMMSANAPRGFKFICISSDASKAIVYNCITNTVEQVLRHGLGAQILSVSVSPDDHFAITVSQNTDKPAFVDEAWCMVRETKLWNLHTGQCIYAITNNTYTVFSPSNSCVVFCPCLEYDLSQPTLKVFNLVIASVGETVASTRFVELSEGVLLEPPIFVAKGQLLCFVMCDGSNKTHLCLHSMEDKWTGIRFVDVEDILNTGGSFRSEIISLKNVQDDQLLVVIGQEIDRLEFDERGCLDLSKPMLKCAVIYDVHSGTKQVIGEFLMPAVRLDLAAYDPEAALFSSNGDIWCSKTGQRWKTLTLFSNLNEGQCCFLMGRRYLAVVADSRSSIIVYRTSDMAIQTKIQIHGQVKRLSTAINEYTLAVTCHDSRICLFTLTLTECDAMTDVISKLPSRRKSTVSFNRMSTQSQLVCCKIPSVSWREMMTSKKVNEFKKLTQSDVINGNGISALLS</sequence>
<dbReference type="InterPro" id="IPR036322">
    <property type="entry name" value="WD40_repeat_dom_sf"/>
</dbReference>